<evidence type="ECO:0000313" key="4">
    <source>
        <dbReference type="Proteomes" id="UP000005952"/>
    </source>
</evidence>
<name>N0B2I4_9HYPH</name>
<dbReference type="EMBL" id="CP005587">
    <property type="protein sequence ID" value="AGK57173.1"/>
    <property type="molecule type" value="Genomic_DNA"/>
</dbReference>
<sequence>MPHLRIGALAARTGTNAPTIRYYEEIGLLRPADRDAGGQRAYGEEDVKRLTFIRRCREFGFSIEQVRSLVALVQDRERSCMDARNVAQEHLLAVRAKLNELKGLERSIAGFIATCDASCAGGPGPDCAILEDLARPS</sequence>
<dbReference type="InterPro" id="IPR009061">
    <property type="entry name" value="DNA-bd_dom_put_sf"/>
</dbReference>
<dbReference type="Proteomes" id="UP000005952">
    <property type="component" value="Chromosome"/>
</dbReference>
<reference evidence="3 4" key="1">
    <citation type="journal article" date="2013" name="Genome Announc.">
        <title>Genome sequences for three denitrifying bacterial strains isolated from a uranium- and nitrate-contaminated subsurface environment.</title>
        <authorList>
            <person name="Venkatramanan R."/>
            <person name="Prakash O."/>
            <person name="Woyke T."/>
            <person name="Chain P."/>
            <person name="Goodwin L.A."/>
            <person name="Watson D."/>
            <person name="Brooks S."/>
            <person name="Kostka J.E."/>
            <person name="Green S.J."/>
        </authorList>
    </citation>
    <scope>NUCLEOTIDE SEQUENCE [LARGE SCALE GENOMIC DNA]</scope>
    <source>
        <strain evidence="3 4">1NES1</strain>
    </source>
</reference>
<evidence type="ECO:0000256" key="1">
    <source>
        <dbReference type="ARBA" id="ARBA00023125"/>
    </source>
</evidence>
<keyword evidence="4" id="KW-1185">Reference proteome</keyword>
<protein>
    <submittedName>
        <fullName evidence="3">MerR family transcriptional regulator</fullName>
    </submittedName>
</protein>
<gene>
    <name evidence="3" type="ORF">HYPDE_27468</name>
</gene>
<dbReference type="KEGG" id="hdt:HYPDE_27468"/>
<dbReference type="Gene3D" id="1.10.1660.10">
    <property type="match status" value="1"/>
</dbReference>
<dbReference type="Pfam" id="PF13411">
    <property type="entry name" value="MerR_1"/>
    <property type="match status" value="1"/>
</dbReference>
<dbReference type="InterPro" id="IPR047057">
    <property type="entry name" value="MerR_fam"/>
</dbReference>
<dbReference type="HOGENOM" id="CLU_060077_2_0_5"/>
<feature type="domain" description="HTH merR-type" evidence="2">
    <location>
        <begin position="3"/>
        <end position="72"/>
    </location>
</feature>
<dbReference type="PROSITE" id="PS50937">
    <property type="entry name" value="HTH_MERR_2"/>
    <property type="match status" value="1"/>
</dbReference>
<dbReference type="PANTHER" id="PTHR30204:SF92">
    <property type="entry name" value="HTH-TYPE TRANSCRIPTIONAL REGULATOR ZNTR"/>
    <property type="match status" value="1"/>
</dbReference>
<evidence type="ECO:0000313" key="3">
    <source>
        <dbReference type="EMBL" id="AGK57173.1"/>
    </source>
</evidence>
<dbReference type="InterPro" id="IPR000551">
    <property type="entry name" value="MerR-type_HTH_dom"/>
</dbReference>
<dbReference type="PANTHER" id="PTHR30204">
    <property type="entry name" value="REDOX-CYCLING DRUG-SENSING TRANSCRIPTIONAL ACTIVATOR SOXR"/>
    <property type="match status" value="1"/>
</dbReference>
<dbReference type="RefSeq" id="WP_015597210.1">
    <property type="nucleotide sequence ID" value="NC_021172.1"/>
</dbReference>
<proteinExistence type="predicted"/>
<dbReference type="STRING" id="670307.HYPDE_27468"/>
<accession>N0B2I4</accession>
<dbReference type="CDD" id="cd04785">
    <property type="entry name" value="HTH_CadR-PbrR-like"/>
    <property type="match status" value="1"/>
</dbReference>
<keyword evidence="1" id="KW-0238">DNA-binding</keyword>
<dbReference type="GO" id="GO:0003677">
    <property type="term" value="F:DNA binding"/>
    <property type="evidence" value="ECO:0007669"/>
    <property type="project" value="UniProtKB-KW"/>
</dbReference>
<dbReference type="AlphaFoldDB" id="N0B2I4"/>
<dbReference type="PRINTS" id="PR00040">
    <property type="entry name" value="HTHMERR"/>
</dbReference>
<dbReference type="SMART" id="SM00422">
    <property type="entry name" value="HTH_MERR"/>
    <property type="match status" value="1"/>
</dbReference>
<organism evidence="3 4">
    <name type="scientific">Hyphomicrobium denitrificans 1NES1</name>
    <dbReference type="NCBI Taxonomy" id="670307"/>
    <lineage>
        <taxon>Bacteria</taxon>
        <taxon>Pseudomonadati</taxon>
        <taxon>Pseudomonadota</taxon>
        <taxon>Alphaproteobacteria</taxon>
        <taxon>Hyphomicrobiales</taxon>
        <taxon>Hyphomicrobiaceae</taxon>
        <taxon>Hyphomicrobium</taxon>
    </lineage>
</organism>
<dbReference type="GO" id="GO:0003700">
    <property type="term" value="F:DNA-binding transcription factor activity"/>
    <property type="evidence" value="ECO:0007669"/>
    <property type="project" value="InterPro"/>
</dbReference>
<evidence type="ECO:0000259" key="2">
    <source>
        <dbReference type="PROSITE" id="PS50937"/>
    </source>
</evidence>
<dbReference type="eggNOG" id="COG0789">
    <property type="taxonomic scope" value="Bacteria"/>
</dbReference>
<dbReference type="OrthoDB" id="9802944at2"/>
<dbReference type="SUPFAM" id="SSF46955">
    <property type="entry name" value="Putative DNA-binding domain"/>
    <property type="match status" value="1"/>
</dbReference>